<name>A0A151RNM3_CAJCA</name>
<accession>A0A151RNM3</accession>
<sequence>MLEDRGYDVVQHANLAPTLDEFRSRFGQHPNPRTLAFCASHRSHPNNTVHVMFAGTDVIRKGNVGLIYTQNEGTQIFKRLILIVQSRVTPYAYKEFKKWPFEVEIFHITDLLVNITKHVMQPKYEILTDDEKKELFTKYNLVEDNQLPGMLKTDPIARYYGLKKGQVLKVTHSSQLIESYVTYRCVQ</sequence>
<dbReference type="InterPro" id="IPR005571">
    <property type="entry name" value="RNA_pol_Rpb5_N"/>
</dbReference>
<keyword evidence="6" id="KW-0240">DNA-directed RNA polymerase</keyword>
<dbReference type="Gramene" id="C.cajan_34978.t">
    <property type="protein sequence ID" value="C.cajan_34978.t"/>
    <property type="gene ID" value="C.cajan_34978"/>
</dbReference>
<dbReference type="PIRSF" id="PIRSF000747">
    <property type="entry name" value="RPB5"/>
    <property type="match status" value="1"/>
</dbReference>
<dbReference type="Pfam" id="PF03871">
    <property type="entry name" value="RNA_pol_Rpb5_N"/>
    <property type="match status" value="1"/>
</dbReference>
<dbReference type="SUPFAM" id="SSF55287">
    <property type="entry name" value="RPB5-like RNA polymerase subunit"/>
    <property type="match status" value="1"/>
</dbReference>
<evidence type="ECO:0000256" key="3">
    <source>
        <dbReference type="ARBA" id="ARBA00025765"/>
    </source>
</evidence>
<comment type="subcellular location">
    <subcellularLocation>
        <location evidence="1">Nucleus</location>
    </subcellularLocation>
</comment>
<dbReference type="GO" id="GO:0042797">
    <property type="term" value="P:tRNA transcription by RNA polymerase III"/>
    <property type="evidence" value="ECO:0007669"/>
    <property type="project" value="TreeGrafter"/>
</dbReference>
<dbReference type="AlphaFoldDB" id="A0A151RNM3"/>
<dbReference type="GO" id="GO:0003677">
    <property type="term" value="F:DNA binding"/>
    <property type="evidence" value="ECO:0007669"/>
    <property type="project" value="InterPro"/>
</dbReference>
<keyword evidence="6" id="KW-0804">Transcription</keyword>
<feature type="domain" description="RNA polymerase subunit H/Rpb5 C-terminal" evidence="4">
    <location>
        <begin position="113"/>
        <end position="186"/>
    </location>
</feature>
<dbReference type="Gene3D" id="3.90.940.20">
    <property type="entry name" value="RPB5-like RNA polymerase subunit"/>
    <property type="match status" value="1"/>
</dbReference>
<dbReference type="OMA" id="INENQMP"/>
<protein>
    <submittedName>
        <fullName evidence="6">DNA-directed RNA polymerases I, II, and III subunit RPABC1</fullName>
    </submittedName>
</protein>
<feature type="domain" description="RNA polymerase Rpb5 N-terminal" evidence="5">
    <location>
        <begin position="1"/>
        <end position="60"/>
    </location>
</feature>
<evidence type="ECO:0000313" key="7">
    <source>
        <dbReference type="Proteomes" id="UP000075243"/>
    </source>
</evidence>
<dbReference type="FunFam" id="3.90.940.20:FF:000001">
    <property type="entry name" value="DNA-directed RNA polymerases I, II, and III subunit RPABC1"/>
    <property type="match status" value="1"/>
</dbReference>
<dbReference type="PANTHER" id="PTHR10535">
    <property type="entry name" value="DNA-DIRECTED RNA POLYMERASES I, II, AND III SUBUNIT RPABC1"/>
    <property type="match status" value="1"/>
</dbReference>
<keyword evidence="7" id="KW-1185">Reference proteome</keyword>
<organism evidence="6 7">
    <name type="scientific">Cajanus cajan</name>
    <name type="common">Pigeon pea</name>
    <name type="synonym">Cajanus indicus</name>
    <dbReference type="NCBI Taxonomy" id="3821"/>
    <lineage>
        <taxon>Eukaryota</taxon>
        <taxon>Viridiplantae</taxon>
        <taxon>Streptophyta</taxon>
        <taxon>Embryophyta</taxon>
        <taxon>Tracheophyta</taxon>
        <taxon>Spermatophyta</taxon>
        <taxon>Magnoliopsida</taxon>
        <taxon>eudicotyledons</taxon>
        <taxon>Gunneridae</taxon>
        <taxon>Pentapetalae</taxon>
        <taxon>rosids</taxon>
        <taxon>fabids</taxon>
        <taxon>Fabales</taxon>
        <taxon>Fabaceae</taxon>
        <taxon>Papilionoideae</taxon>
        <taxon>50 kb inversion clade</taxon>
        <taxon>NPAAA clade</taxon>
        <taxon>indigoferoid/millettioid clade</taxon>
        <taxon>Phaseoleae</taxon>
        <taxon>Cajanus</taxon>
    </lineage>
</organism>
<evidence type="ECO:0000259" key="5">
    <source>
        <dbReference type="Pfam" id="PF03871"/>
    </source>
</evidence>
<dbReference type="InterPro" id="IPR036710">
    <property type="entry name" value="RNA_pol_Rpb5_N_sf"/>
</dbReference>
<dbReference type="InterPro" id="IPR035913">
    <property type="entry name" value="RPB5-like_sf"/>
</dbReference>
<comment type="similarity">
    <text evidence="3">Belongs to the archaeal Rpo5/eukaryotic RPB5 RNA polymerase subunit family.</text>
</comment>
<evidence type="ECO:0000259" key="4">
    <source>
        <dbReference type="Pfam" id="PF01191"/>
    </source>
</evidence>
<dbReference type="EMBL" id="KQ483638">
    <property type="protein sequence ID" value="KYP44161.1"/>
    <property type="molecule type" value="Genomic_DNA"/>
</dbReference>
<dbReference type="Proteomes" id="UP000075243">
    <property type="component" value="Unassembled WGS sequence"/>
</dbReference>
<reference evidence="6" key="1">
    <citation type="journal article" date="2012" name="Nat. Biotechnol.">
        <title>Draft genome sequence of pigeonpea (Cajanus cajan), an orphan legume crop of resource-poor farmers.</title>
        <authorList>
            <person name="Varshney R.K."/>
            <person name="Chen W."/>
            <person name="Li Y."/>
            <person name="Bharti A.K."/>
            <person name="Saxena R.K."/>
            <person name="Schlueter J.A."/>
            <person name="Donoghue M.T."/>
            <person name="Azam S."/>
            <person name="Fan G."/>
            <person name="Whaley A.M."/>
            <person name="Farmer A.D."/>
            <person name="Sheridan J."/>
            <person name="Iwata A."/>
            <person name="Tuteja R."/>
            <person name="Penmetsa R.V."/>
            <person name="Wu W."/>
            <person name="Upadhyaya H.D."/>
            <person name="Yang S.P."/>
            <person name="Shah T."/>
            <person name="Saxena K.B."/>
            <person name="Michael T."/>
            <person name="McCombie W.R."/>
            <person name="Yang B."/>
            <person name="Zhang G."/>
            <person name="Yang H."/>
            <person name="Wang J."/>
            <person name="Spillane C."/>
            <person name="Cook D.R."/>
            <person name="May G.D."/>
            <person name="Xu X."/>
            <person name="Jackson S.A."/>
        </authorList>
    </citation>
    <scope>NUCLEOTIDE SEQUENCE [LARGE SCALE GENOMIC DNA]</scope>
</reference>
<proteinExistence type="inferred from homology"/>
<dbReference type="Pfam" id="PF01191">
    <property type="entry name" value="RNA_pol_Rpb5_C"/>
    <property type="match status" value="1"/>
</dbReference>
<keyword evidence="2" id="KW-0539">Nucleus</keyword>
<evidence type="ECO:0000313" key="6">
    <source>
        <dbReference type="EMBL" id="KYP44161.1"/>
    </source>
</evidence>
<dbReference type="SUPFAM" id="SSF53036">
    <property type="entry name" value="Eukaryotic RPB5 N-terminal domain"/>
    <property type="match status" value="1"/>
</dbReference>
<dbReference type="GO" id="GO:0006362">
    <property type="term" value="P:transcription elongation by RNA polymerase I"/>
    <property type="evidence" value="ECO:0007669"/>
    <property type="project" value="TreeGrafter"/>
</dbReference>
<gene>
    <name evidence="6" type="ORF">KK1_034383</name>
</gene>
<evidence type="ECO:0000256" key="2">
    <source>
        <dbReference type="ARBA" id="ARBA00023242"/>
    </source>
</evidence>
<evidence type="ECO:0000256" key="1">
    <source>
        <dbReference type="ARBA" id="ARBA00004123"/>
    </source>
</evidence>
<dbReference type="GO" id="GO:0003899">
    <property type="term" value="F:DNA-directed RNA polymerase activity"/>
    <property type="evidence" value="ECO:0007669"/>
    <property type="project" value="InterPro"/>
</dbReference>
<dbReference type="GO" id="GO:0006366">
    <property type="term" value="P:transcription by RNA polymerase II"/>
    <property type="evidence" value="ECO:0007669"/>
    <property type="project" value="TreeGrafter"/>
</dbReference>
<dbReference type="STRING" id="3821.A0A151RNM3"/>
<dbReference type="GO" id="GO:0055029">
    <property type="term" value="C:nuclear DNA-directed RNA polymerase complex"/>
    <property type="evidence" value="ECO:0007669"/>
    <property type="project" value="UniProtKB-ARBA"/>
</dbReference>
<dbReference type="InterPro" id="IPR014381">
    <property type="entry name" value="Arch_Rpo5/euc_Rpb5"/>
</dbReference>
<dbReference type="PANTHER" id="PTHR10535:SF12">
    <property type="entry name" value="DNA-DIRECTED RNA POLYMERASE V SUBUNIT 5C"/>
    <property type="match status" value="1"/>
</dbReference>
<dbReference type="InterPro" id="IPR000783">
    <property type="entry name" value="RNA_pol_subH/Rpb5_C"/>
</dbReference>
<dbReference type="Gene3D" id="3.40.1340.10">
    <property type="entry name" value="RNA polymerase, Rpb5, N-terminal domain"/>
    <property type="match status" value="1"/>
</dbReference>